<dbReference type="Gene3D" id="3.30.70.100">
    <property type="match status" value="1"/>
</dbReference>
<evidence type="ECO:0000259" key="1">
    <source>
        <dbReference type="PROSITE" id="PS51725"/>
    </source>
</evidence>
<dbReference type="SUPFAM" id="SSF54909">
    <property type="entry name" value="Dimeric alpha+beta barrel"/>
    <property type="match status" value="1"/>
</dbReference>
<dbReference type="Proteomes" id="UP000663570">
    <property type="component" value="Chromosome"/>
</dbReference>
<organism evidence="2 3">
    <name type="scientific">Niveibacterium microcysteis</name>
    <dbReference type="NCBI Taxonomy" id="2811415"/>
    <lineage>
        <taxon>Bacteria</taxon>
        <taxon>Pseudomonadati</taxon>
        <taxon>Pseudomonadota</taxon>
        <taxon>Betaproteobacteria</taxon>
        <taxon>Rhodocyclales</taxon>
        <taxon>Rhodocyclaceae</taxon>
        <taxon>Niveibacterium</taxon>
    </lineage>
</organism>
<protein>
    <submittedName>
        <fullName evidence="2">Antibiotic biosynthesis monooxygenase</fullName>
    </submittedName>
</protein>
<dbReference type="EMBL" id="CP071060">
    <property type="protein sequence ID" value="QSI76999.1"/>
    <property type="molecule type" value="Genomic_DNA"/>
</dbReference>
<keyword evidence="2" id="KW-0560">Oxidoreductase</keyword>
<dbReference type="Pfam" id="PF03992">
    <property type="entry name" value="ABM"/>
    <property type="match status" value="1"/>
</dbReference>
<dbReference type="PANTHER" id="PTHR33336:SF3">
    <property type="entry name" value="ABM DOMAIN-CONTAINING PROTEIN"/>
    <property type="match status" value="1"/>
</dbReference>
<feature type="domain" description="ABM" evidence="1">
    <location>
        <begin position="2"/>
        <end position="90"/>
    </location>
</feature>
<evidence type="ECO:0000313" key="3">
    <source>
        <dbReference type="Proteomes" id="UP000663570"/>
    </source>
</evidence>
<dbReference type="PROSITE" id="PS51725">
    <property type="entry name" value="ABM"/>
    <property type="match status" value="1"/>
</dbReference>
<sequence>MTVVTALFEARPGREAELETALRELVSQVAQETSAIEYTLHRSPTSPGRFYFYERYADQGAVDAHMATPYLKRLLERVPELCAVAPEVDFFEPLVSINQLRT</sequence>
<name>A0ABX7M8K5_9RHOO</name>
<dbReference type="RefSeq" id="WP_206254567.1">
    <property type="nucleotide sequence ID" value="NZ_CP071060.1"/>
</dbReference>
<reference evidence="2 3" key="1">
    <citation type="submission" date="2021-02" db="EMBL/GenBank/DDBJ databases">
        <title>Niveibacterium changnyeongensis HC41.</title>
        <authorList>
            <person name="Kang M."/>
        </authorList>
    </citation>
    <scope>NUCLEOTIDE SEQUENCE [LARGE SCALE GENOMIC DNA]</scope>
    <source>
        <strain evidence="2 3">HC41</strain>
    </source>
</reference>
<dbReference type="InterPro" id="IPR011008">
    <property type="entry name" value="Dimeric_a/b-barrel"/>
</dbReference>
<dbReference type="GO" id="GO:0004497">
    <property type="term" value="F:monooxygenase activity"/>
    <property type="evidence" value="ECO:0007669"/>
    <property type="project" value="UniProtKB-KW"/>
</dbReference>
<keyword evidence="2" id="KW-0503">Monooxygenase</keyword>
<dbReference type="InterPro" id="IPR050744">
    <property type="entry name" value="AI-2_Isomerase_LsrG"/>
</dbReference>
<keyword evidence="3" id="KW-1185">Reference proteome</keyword>
<proteinExistence type="predicted"/>
<accession>A0ABX7M8K5</accession>
<evidence type="ECO:0000313" key="2">
    <source>
        <dbReference type="EMBL" id="QSI76999.1"/>
    </source>
</evidence>
<gene>
    <name evidence="2" type="ORF">JY500_21565</name>
</gene>
<dbReference type="PANTHER" id="PTHR33336">
    <property type="entry name" value="QUINOL MONOOXYGENASE YGIN-RELATED"/>
    <property type="match status" value="1"/>
</dbReference>
<dbReference type="InterPro" id="IPR007138">
    <property type="entry name" value="ABM_dom"/>
</dbReference>